<evidence type="ECO:0000313" key="5">
    <source>
        <dbReference type="Proteomes" id="UP001059912"/>
    </source>
</evidence>
<evidence type="ECO:0000313" key="4">
    <source>
        <dbReference type="Proteomes" id="UP001058687"/>
    </source>
</evidence>
<dbReference type="Proteomes" id="UP001059912">
    <property type="component" value="Chromosome 1"/>
</dbReference>
<gene>
    <name evidence="2" type="ORF">HB761_13010</name>
    <name evidence="3" type="ORF">HB762_02650</name>
</gene>
<dbReference type="AlphaFoldDB" id="A0AAE9N2X6"/>
<keyword evidence="1" id="KW-0812">Transmembrane</keyword>
<reference evidence="2" key="1">
    <citation type="submission" date="2020-03" db="EMBL/GenBank/DDBJ databases">
        <title>Five strains of Vibrio campbellii isolated from Mariana Trench.</title>
        <authorList>
            <person name="Liang J."/>
            <person name="Zhang X.-H."/>
        </authorList>
    </citation>
    <scope>NUCLEOTIDE SEQUENCE</scope>
    <source>
        <strain evidence="3">LJC013</strain>
        <strain evidence="2">LJC014</strain>
    </source>
</reference>
<dbReference type="RefSeq" id="WP_005535785.1">
    <property type="nucleotide sequence ID" value="NZ_CP030788.1"/>
</dbReference>
<feature type="transmembrane region" description="Helical" evidence="1">
    <location>
        <begin position="59"/>
        <end position="82"/>
    </location>
</feature>
<protein>
    <submittedName>
        <fullName evidence="2">Uncharacterized protein</fullName>
    </submittedName>
</protein>
<organism evidence="2 4">
    <name type="scientific">Vibrio campbellii</name>
    <dbReference type="NCBI Taxonomy" id="680"/>
    <lineage>
        <taxon>Bacteria</taxon>
        <taxon>Pseudomonadati</taxon>
        <taxon>Pseudomonadota</taxon>
        <taxon>Gammaproteobacteria</taxon>
        <taxon>Vibrionales</taxon>
        <taxon>Vibrionaceae</taxon>
        <taxon>Vibrio</taxon>
    </lineage>
</organism>
<accession>A0AAE9N2X6</accession>
<keyword evidence="1" id="KW-1133">Transmembrane helix</keyword>
<sequence>MGSNWANFFPYFAGALKLIVLGIGGYFAVKWHFDEEKRVREKEGAIFEKPSLTRKVSTIVALTILLTSLVWGVVYLTNWVLYS</sequence>
<dbReference type="EMBL" id="CP050470">
    <property type="protein sequence ID" value="UTZ30404.1"/>
    <property type="molecule type" value="Genomic_DNA"/>
</dbReference>
<keyword evidence="5" id="KW-1185">Reference proteome</keyword>
<keyword evidence="1" id="KW-0472">Membrane</keyword>
<dbReference type="EMBL" id="CP050467">
    <property type="protein sequence ID" value="UTZ27588.1"/>
    <property type="molecule type" value="Genomic_DNA"/>
</dbReference>
<dbReference type="Proteomes" id="UP001058687">
    <property type="component" value="Chromosome 1"/>
</dbReference>
<evidence type="ECO:0000313" key="2">
    <source>
        <dbReference type="EMBL" id="UTZ27588.1"/>
    </source>
</evidence>
<name>A0AAE9N2X6_9VIBR</name>
<feature type="transmembrane region" description="Helical" evidence="1">
    <location>
        <begin position="12"/>
        <end position="33"/>
    </location>
</feature>
<proteinExistence type="predicted"/>
<evidence type="ECO:0000256" key="1">
    <source>
        <dbReference type="SAM" id="Phobius"/>
    </source>
</evidence>
<evidence type="ECO:0000313" key="3">
    <source>
        <dbReference type="EMBL" id="UTZ30404.1"/>
    </source>
</evidence>